<feature type="compositionally biased region" description="Basic residues" evidence="1">
    <location>
        <begin position="107"/>
        <end position="136"/>
    </location>
</feature>
<feature type="compositionally biased region" description="Low complexity" evidence="1">
    <location>
        <begin position="91"/>
        <end position="106"/>
    </location>
</feature>
<reference evidence="2" key="1">
    <citation type="submission" date="2015-04" db="UniProtKB">
        <authorList>
            <consortium name="EnsemblPlants"/>
        </authorList>
    </citation>
    <scope>IDENTIFICATION</scope>
</reference>
<dbReference type="EnsemblPlants" id="OMERI05G10630.1">
    <property type="protein sequence ID" value="OMERI05G10630.1"/>
    <property type="gene ID" value="OMERI05G10630"/>
</dbReference>
<evidence type="ECO:0000313" key="2">
    <source>
        <dbReference type="EnsemblPlants" id="OMERI05G10630.1"/>
    </source>
</evidence>
<organism evidence="2">
    <name type="scientific">Oryza meridionalis</name>
    <dbReference type="NCBI Taxonomy" id="40149"/>
    <lineage>
        <taxon>Eukaryota</taxon>
        <taxon>Viridiplantae</taxon>
        <taxon>Streptophyta</taxon>
        <taxon>Embryophyta</taxon>
        <taxon>Tracheophyta</taxon>
        <taxon>Spermatophyta</taxon>
        <taxon>Magnoliopsida</taxon>
        <taxon>Liliopsida</taxon>
        <taxon>Poales</taxon>
        <taxon>Poaceae</taxon>
        <taxon>BOP clade</taxon>
        <taxon>Oryzoideae</taxon>
        <taxon>Oryzeae</taxon>
        <taxon>Oryzinae</taxon>
        <taxon>Oryza</taxon>
    </lineage>
</organism>
<evidence type="ECO:0000313" key="3">
    <source>
        <dbReference type="Proteomes" id="UP000008021"/>
    </source>
</evidence>
<dbReference type="Gramene" id="OMERI05G10630.1">
    <property type="protein sequence ID" value="OMERI05G10630.1"/>
    <property type="gene ID" value="OMERI05G10630"/>
</dbReference>
<feature type="region of interest" description="Disordered" evidence="1">
    <location>
        <begin position="219"/>
        <end position="245"/>
    </location>
</feature>
<evidence type="ECO:0000256" key="1">
    <source>
        <dbReference type="SAM" id="MobiDB-lite"/>
    </source>
</evidence>
<proteinExistence type="predicted"/>
<reference evidence="2" key="2">
    <citation type="submission" date="2018-05" db="EMBL/GenBank/DDBJ databases">
        <title>OmerRS3 (Oryza meridionalis Reference Sequence Version 3).</title>
        <authorList>
            <person name="Zhang J."/>
            <person name="Kudrna D."/>
            <person name="Lee S."/>
            <person name="Talag J."/>
            <person name="Welchert J."/>
            <person name="Wing R.A."/>
        </authorList>
    </citation>
    <scope>NUCLEOTIDE SEQUENCE [LARGE SCALE GENOMIC DNA]</scope>
    <source>
        <strain evidence="2">cv. OR44</strain>
    </source>
</reference>
<feature type="compositionally biased region" description="Basic residues" evidence="1">
    <location>
        <begin position="16"/>
        <end position="33"/>
    </location>
</feature>
<protein>
    <submittedName>
        <fullName evidence="2">Uncharacterized protein</fullName>
    </submittedName>
</protein>
<dbReference type="HOGENOM" id="CLU_1075111_0_0_1"/>
<feature type="region of interest" description="Disordered" evidence="1">
    <location>
        <begin position="1"/>
        <end position="56"/>
    </location>
</feature>
<sequence length="259" mass="28133">MTPSRCRTTLASTTTTRRRPPRRLNGRPRHPRGRAIASTTPRPPRPLPRQPAATADAATAAAAVTAAVGSRNHRQPDLARGVVASSHIAGVTTGSRGTSTAASVVRPRLRARYQRQLRQRLPPGRRRPVAPGRRHPNPPPNLAAELPGRRRPSLGDRIRPPRHRIWTPRHRIRSAPTPCPELVPCRCPDCLGRERGRESTAAAVLAAARLCRRWLGRRRGWGGEKKGGDGAACSPPASPPGQGDRARLYAQYEQKSGGS</sequence>
<accession>A0A0E0DPZ9</accession>
<dbReference type="Proteomes" id="UP000008021">
    <property type="component" value="Chromosome 5"/>
</dbReference>
<feature type="region of interest" description="Disordered" evidence="1">
    <location>
        <begin position="91"/>
        <end position="165"/>
    </location>
</feature>
<keyword evidence="3" id="KW-1185">Reference proteome</keyword>
<feature type="compositionally biased region" description="Low complexity" evidence="1">
    <location>
        <begin position="1"/>
        <end position="15"/>
    </location>
</feature>
<name>A0A0E0DPZ9_9ORYZ</name>
<dbReference type="AlphaFoldDB" id="A0A0E0DPZ9"/>